<organism evidence="2 3">
    <name type="scientific">Tenebrio molitor</name>
    <name type="common">Yellow mealworm beetle</name>
    <dbReference type="NCBI Taxonomy" id="7067"/>
    <lineage>
        <taxon>Eukaryota</taxon>
        <taxon>Metazoa</taxon>
        <taxon>Ecdysozoa</taxon>
        <taxon>Arthropoda</taxon>
        <taxon>Hexapoda</taxon>
        <taxon>Insecta</taxon>
        <taxon>Pterygota</taxon>
        <taxon>Neoptera</taxon>
        <taxon>Endopterygota</taxon>
        <taxon>Coleoptera</taxon>
        <taxon>Polyphaga</taxon>
        <taxon>Cucujiformia</taxon>
        <taxon>Tenebrionidae</taxon>
        <taxon>Tenebrio</taxon>
    </lineage>
</organism>
<feature type="region of interest" description="Disordered" evidence="1">
    <location>
        <begin position="70"/>
        <end position="97"/>
    </location>
</feature>
<name>A0A8J6H9P8_TENMO</name>
<dbReference type="Proteomes" id="UP000719412">
    <property type="component" value="Unassembled WGS sequence"/>
</dbReference>
<feature type="compositionally biased region" description="Basic and acidic residues" evidence="1">
    <location>
        <begin position="84"/>
        <end position="97"/>
    </location>
</feature>
<dbReference type="AlphaFoldDB" id="A0A8J6H9P8"/>
<accession>A0A8J6H9P8</accession>
<evidence type="ECO:0000256" key="1">
    <source>
        <dbReference type="SAM" id="MobiDB-lite"/>
    </source>
</evidence>
<keyword evidence="3" id="KW-1185">Reference proteome</keyword>
<comment type="caution">
    <text evidence="2">The sequence shown here is derived from an EMBL/GenBank/DDBJ whole genome shotgun (WGS) entry which is preliminary data.</text>
</comment>
<gene>
    <name evidence="2" type="ORF">GEV33_012465</name>
</gene>
<evidence type="ECO:0000313" key="3">
    <source>
        <dbReference type="Proteomes" id="UP000719412"/>
    </source>
</evidence>
<sequence length="464" mass="51115">MMRGSNHGRRLQSATFRDCVGCSSSTCNSPVCSLGCTARPQSPQRKTATARDAFKCIIILIMKVQNDLKTKASTEVSSGGPGDAFEKEDSEKTSDDRGCCWRREREDTSLIPPGGGRAAEAFQSLFSHIDGNIRDGYGEDGCGRKVVGVWPQYSVKCIKKERKDTSFIPPGGGRAAEAFQSLFSHTDGKIRDGYGEDGCGRKVVEHRKKSYPHMHAPIKIGSKSMRRRTSSHQITPTSTPPCGTPPKESVVSPVSTPEQPSAPTHTPSIKSPNVDSDMGPLSSFTLQEESDTAANSSESECVLSEPCGYPSPNEFSPERKVQFANSETRDTFDIDGLKDKKKRAIYSSWTGTDFGDSSGVPRSVPRKTPGFLQNLDAEPRNCSNTPGAVFLKDIQYGFLMFDSPYISWSTLNFFFELVASDPFLYAERLISGLFYDPDDFVFVEIVHGTYNLMLHVHYSHIMQK</sequence>
<evidence type="ECO:0000313" key="2">
    <source>
        <dbReference type="EMBL" id="KAH0810326.1"/>
    </source>
</evidence>
<protein>
    <submittedName>
        <fullName evidence="2">Uncharacterized protein</fullName>
    </submittedName>
</protein>
<dbReference type="EMBL" id="JABDTM020027559">
    <property type="protein sequence ID" value="KAH0810326.1"/>
    <property type="molecule type" value="Genomic_DNA"/>
</dbReference>
<feature type="region of interest" description="Disordered" evidence="1">
    <location>
        <begin position="208"/>
        <end position="283"/>
    </location>
</feature>
<feature type="compositionally biased region" description="Polar residues" evidence="1">
    <location>
        <begin position="252"/>
        <end position="274"/>
    </location>
</feature>
<reference evidence="2" key="1">
    <citation type="journal article" date="2020" name="J Insects Food Feed">
        <title>The yellow mealworm (Tenebrio molitor) genome: a resource for the emerging insects as food and feed industry.</title>
        <authorList>
            <person name="Eriksson T."/>
            <person name="Andere A."/>
            <person name="Kelstrup H."/>
            <person name="Emery V."/>
            <person name="Picard C."/>
        </authorList>
    </citation>
    <scope>NUCLEOTIDE SEQUENCE</scope>
    <source>
        <strain evidence="2">Stoneville</strain>
        <tissue evidence="2">Whole head</tissue>
    </source>
</reference>
<reference evidence="2" key="2">
    <citation type="submission" date="2021-08" db="EMBL/GenBank/DDBJ databases">
        <authorList>
            <person name="Eriksson T."/>
        </authorList>
    </citation>
    <scope>NUCLEOTIDE SEQUENCE</scope>
    <source>
        <strain evidence="2">Stoneville</strain>
        <tissue evidence="2">Whole head</tissue>
    </source>
</reference>
<proteinExistence type="predicted"/>